<dbReference type="OrthoDB" id="305143at2"/>
<dbReference type="EMBL" id="CP001959">
    <property type="protein sequence ID" value="ADG70873.1"/>
    <property type="molecule type" value="Genomic_DNA"/>
</dbReference>
<evidence type="ECO:0000313" key="1">
    <source>
        <dbReference type="EMBL" id="ADG70873.1"/>
    </source>
</evidence>
<dbReference type="SUPFAM" id="SSF109604">
    <property type="entry name" value="HD-domain/PDEase-like"/>
    <property type="match status" value="1"/>
</dbReference>
<dbReference type="Proteomes" id="UP000001915">
    <property type="component" value="Chromosome"/>
</dbReference>
<accession>D5U850</accession>
<dbReference type="Gene3D" id="1.10.3210.10">
    <property type="entry name" value="Hypothetical protein af1432"/>
    <property type="match status" value="1"/>
</dbReference>
<dbReference type="GO" id="GO:0016787">
    <property type="term" value="F:hydrolase activity"/>
    <property type="evidence" value="ECO:0007669"/>
    <property type="project" value="UniProtKB-KW"/>
</dbReference>
<dbReference type="RefSeq" id="WP_013113299.1">
    <property type="nucleotide sequence ID" value="NC_014150.1"/>
</dbReference>
<dbReference type="AlphaFoldDB" id="D5U850"/>
<proteinExistence type="predicted"/>
<dbReference type="STRING" id="526224.Bmur_0774"/>
<keyword evidence="1" id="KW-0378">Hydrolase</keyword>
<dbReference type="KEGG" id="brm:Bmur_0774"/>
<gene>
    <name evidence="1" type="ordered locus">Bmur_0774</name>
</gene>
<protein>
    <submittedName>
        <fullName evidence="1">Putative metal dependent phosphohydrolase</fullName>
    </submittedName>
</protein>
<name>D5U850_BRAM5</name>
<evidence type="ECO:0000313" key="2">
    <source>
        <dbReference type="Proteomes" id="UP000001915"/>
    </source>
</evidence>
<dbReference type="HOGENOM" id="CLU_046820_0_0_12"/>
<sequence length="483" mass="57161">MNINLDKYILVDLDFIKDNKDIIKFHATEIICTNEDNIYFSLPNYKIDLLFNKNYINIDVFNKFYITKSSKYILDLVAEPKNTKNYKQIKNIDQFLKVYKDCLPDNEKTKRMEYDILEIILKKTPKERIISLKNYLDILNQYYNEKLYKESAEYILDIMTELAFIERVNLIHLVNAAKDSINQIYFDNVESYDTQFIANSIILSAVKLIDKIYPNIKIFYECDAFNCRNIIGHGNRIFIIFIEFLLYYNKQVKNKFSLKTITNFNKKFKKYYENVFKHYKIEKDDIKFGDIFKNGLKKISIQNIATFAAGAFWHDVVKIKQLDYLNVNKSKEYTLQSTSHAIKGFQFLKFFRNYNDDIALIVGTHHEYYGYGHSILKGLIQKNRKENKTIKPLWLISNNSSDIEALDALAFFPAKVLEIIDLYDTIVTPQKNYERKGITSEEAVKLIFNNYIKDETQIDPIIFELFINFLSDIMKEDVSNPFD</sequence>
<organism evidence="1 2">
    <name type="scientific">Brachyspira murdochii (strain ATCC 51284 / DSM 12563 / 56-150)</name>
    <name type="common">Serpulina murdochii</name>
    <dbReference type="NCBI Taxonomy" id="526224"/>
    <lineage>
        <taxon>Bacteria</taxon>
        <taxon>Pseudomonadati</taxon>
        <taxon>Spirochaetota</taxon>
        <taxon>Spirochaetia</taxon>
        <taxon>Brachyspirales</taxon>
        <taxon>Brachyspiraceae</taxon>
        <taxon>Brachyspira</taxon>
    </lineage>
</organism>
<reference evidence="1 2" key="1">
    <citation type="journal article" date="2010" name="Stand. Genomic Sci.">
        <title>Complete genome sequence of Brachyspira murdochii type strain (56-150).</title>
        <authorList>
            <person name="Pati A."/>
            <person name="Sikorski J."/>
            <person name="Gronow S."/>
            <person name="Munk C."/>
            <person name="Lapidus A."/>
            <person name="Copeland A."/>
            <person name="Glavina Del Tio T."/>
            <person name="Nolan M."/>
            <person name="Lucas S."/>
            <person name="Chen F."/>
            <person name="Tice H."/>
            <person name="Cheng J.F."/>
            <person name="Han C."/>
            <person name="Detter J.C."/>
            <person name="Bruce D."/>
            <person name="Tapia R."/>
            <person name="Goodwin L."/>
            <person name="Pitluck S."/>
            <person name="Liolios K."/>
            <person name="Ivanova N."/>
            <person name="Mavromatis K."/>
            <person name="Mikhailova N."/>
            <person name="Chen A."/>
            <person name="Palaniappan K."/>
            <person name="Land M."/>
            <person name="Hauser L."/>
            <person name="Chang Y.J."/>
            <person name="Jeffries C.D."/>
            <person name="Spring S."/>
            <person name="Rohde M."/>
            <person name="Goker M."/>
            <person name="Bristow J."/>
            <person name="Eisen J.A."/>
            <person name="Markowitz V."/>
            <person name="Hugenholtz P."/>
            <person name="Kyrpides N.C."/>
            <person name="Klenk H.P."/>
        </authorList>
    </citation>
    <scope>NUCLEOTIDE SEQUENCE [LARGE SCALE GENOMIC DNA]</scope>
    <source>
        <strain evidence="2">ATCC 51284 / DSM 12563 / 56-150</strain>
    </source>
</reference>
<dbReference type="eggNOG" id="COG2206">
    <property type="taxonomic scope" value="Bacteria"/>
</dbReference>